<protein>
    <recommendedName>
        <fullName evidence="2">PSD13 N-terminal domain-containing protein</fullName>
    </recommendedName>
</protein>
<name>A0A835RP42_VANPL</name>
<dbReference type="PANTHER" id="PTHR10539:SF0">
    <property type="entry name" value="26S PROTEASOME NON-ATPASE REGULATORY SUBUNIT 13"/>
    <property type="match status" value="1"/>
</dbReference>
<dbReference type="GO" id="GO:0005634">
    <property type="term" value="C:nucleus"/>
    <property type="evidence" value="ECO:0007669"/>
    <property type="project" value="TreeGrafter"/>
</dbReference>
<dbReference type="GO" id="GO:0005829">
    <property type="term" value="C:cytosol"/>
    <property type="evidence" value="ECO:0007669"/>
    <property type="project" value="TreeGrafter"/>
</dbReference>
<dbReference type="InterPro" id="IPR035298">
    <property type="entry name" value="PSMD13"/>
</dbReference>
<dbReference type="EMBL" id="JADCNM010000002">
    <property type="protein sequence ID" value="KAG0494128.1"/>
    <property type="molecule type" value="Genomic_DNA"/>
</dbReference>
<dbReference type="InterPro" id="IPR054179">
    <property type="entry name" value="PSD13_N"/>
</dbReference>
<accession>A0A835RP42</accession>
<dbReference type="PANTHER" id="PTHR10539">
    <property type="entry name" value="26S PROTEASOME NON-ATPASE REGULATORY SUBUNIT 13"/>
    <property type="match status" value="1"/>
</dbReference>
<dbReference type="OrthoDB" id="10522330at2759"/>
<dbReference type="Pfam" id="PF22037">
    <property type="entry name" value="PSD13_N"/>
    <property type="match status" value="1"/>
</dbReference>
<dbReference type="GO" id="GO:0008541">
    <property type="term" value="C:proteasome regulatory particle, lid subcomplex"/>
    <property type="evidence" value="ECO:0007669"/>
    <property type="project" value="TreeGrafter"/>
</dbReference>
<evidence type="ECO:0000259" key="2">
    <source>
        <dbReference type="Pfam" id="PF22037"/>
    </source>
</evidence>
<keyword evidence="1" id="KW-0647">Proteasome</keyword>
<dbReference type="Proteomes" id="UP000639772">
    <property type="component" value="Unassembled WGS sequence"/>
</dbReference>
<comment type="caution">
    <text evidence="3">The sequence shown here is derived from an EMBL/GenBank/DDBJ whole genome shotgun (WGS) entry which is preliminary data.</text>
</comment>
<sequence>MKWWGSVWVNAVGSLEGETLQWTKTYVDGRYKALVSRQYAEKEAAISYLERVVEKLHATREIRAEEPILYVKMQIAAFKLVMGNPKECKQLLEREN</sequence>
<dbReference type="AlphaFoldDB" id="A0A835RP42"/>
<gene>
    <name evidence="3" type="ORF">HPP92_005122</name>
</gene>
<evidence type="ECO:0000256" key="1">
    <source>
        <dbReference type="ARBA" id="ARBA00022942"/>
    </source>
</evidence>
<organism evidence="3 4">
    <name type="scientific">Vanilla planifolia</name>
    <name type="common">Vanilla</name>
    <dbReference type="NCBI Taxonomy" id="51239"/>
    <lineage>
        <taxon>Eukaryota</taxon>
        <taxon>Viridiplantae</taxon>
        <taxon>Streptophyta</taxon>
        <taxon>Embryophyta</taxon>
        <taxon>Tracheophyta</taxon>
        <taxon>Spermatophyta</taxon>
        <taxon>Magnoliopsida</taxon>
        <taxon>Liliopsida</taxon>
        <taxon>Asparagales</taxon>
        <taxon>Orchidaceae</taxon>
        <taxon>Vanilloideae</taxon>
        <taxon>Vanilleae</taxon>
        <taxon>Vanilla</taxon>
    </lineage>
</organism>
<reference evidence="3 4" key="1">
    <citation type="journal article" date="2020" name="Nat. Food">
        <title>A phased Vanilla planifolia genome enables genetic improvement of flavour and production.</title>
        <authorList>
            <person name="Hasing T."/>
            <person name="Tang H."/>
            <person name="Brym M."/>
            <person name="Khazi F."/>
            <person name="Huang T."/>
            <person name="Chambers A.H."/>
        </authorList>
    </citation>
    <scope>NUCLEOTIDE SEQUENCE [LARGE SCALE GENOMIC DNA]</scope>
    <source>
        <tissue evidence="3">Leaf</tissue>
    </source>
</reference>
<evidence type="ECO:0000313" key="3">
    <source>
        <dbReference type="EMBL" id="KAG0494128.1"/>
    </source>
</evidence>
<dbReference type="GO" id="GO:0005198">
    <property type="term" value="F:structural molecule activity"/>
    <property type="evidence" value="ECO:0007669"/>
    <property type="project" value="TreeGrafter"/>
</dbReference>
<evidence type="ECO:0000313" key="4">
    <source>
        <dbReference type="Proteomes" id="UP000639772"/>
    </source>
</evidence>
<feature type="domain" description="PSD13 N-terminal" evidence="2">
    <location>
        <begin position="34"/>
        <end position="94"/>
    </location>
</feature>
<dbReference type="GO" id="GO:0006511">
    <property type="term" value="P:ubiquitin-dependent protein catabolic process"/>
    <property type="evidence" value="ECO:0007669"/>
    <property type="project" value="TreeGrafter"/>
</dbReference>
<proteinExistence type="predicted"/>